<name>A0A9N8YQY6_9GLOM</name>
<accession>A0A9N8YQY6</accession>
<dbReference type="OrthoDB" id="2273117at2759"/>
<evidence type="ECO:0000256" key="2">
    <source>
        <dbReference type="SAM" id="SignalP"/>
    </source>
</evidence>
<evidence type="ECO:0000313" key="4">
    <source>
        <dbReference type="Proteomes" id="UP000789831"/>
    </source>
</evidence>
<protein>
    <submittedName>
        <fullName evidence="3">1590_t:CDS:1</fullName>
    </submittedName>
</protein>
<proteinExistence type="predicted"/>
<keyword evidence="4" id="KW-1185">Reference proteome</keyword>
<keyword evidence="2" id="KW-0732">Signal</keyword>
<feature type="chain" id="PRO_5040389271" evidence="2">
    <location>
        <begin position="30"/>
        <end position="296"/>
    </location>
</feature>
<evidence type="ECO:0000313" key="3">
    <source>
        <dbReference type="EMBL" id="CAG8441218.1"/>
    </source>
</evidence>
<dbReference type="EMBL" id="CAJVPL010000069">
    <property type="protein sequence ID" value="CAG8441218.1"/>
    <property type="molecule type" value="Genomic_DNA"/>
</dbReference>
<evidence type="ECO:0000256" key="1">
    <source>
        <dbReference type="SAM" id="MobiDB-lite"/>
    </source>
</evidence>
<comment type="caution">
    <text evidence="3">The sequence shown here is derived from an EMBL/GenBank/DDBJ whole genome shotgun (WGS) entry which is preliminary data.</text>
</comment>
<sequence>MSKNNSKSYSATFLFLVLISLFLLENNNAVVSASQCDPSVFNSTSAPLKQVTNASSQSVTISGTVNIKDGCTFTVDKFIYFFAFPSSYWYGSNSIDPGSVAVAISDTSVKQYDIATPVDFKLKDGSSFSDFSVLKLITTQNDFVIAYAELRHSPTAPPNSNNSNQIGSGGKPSSGASVIIDRNLIKYLMIGVLFVIWGHFNRFNLTDPAILEQNRIASQLGPCPKGGYHELRSHYTNGTLFWAFCLGLPRFCGYSRKKTVCKKCNATFEGVHFPEPGHSGPYTSPPPSQKQQQYSS</sequence>
<gene>
    <name evidence="3" type="ORF">AGERDE_LOCUS1082</name>
</gene>
<reference evidence="3" key="1">
    <citation type="submission" date="2021-06" db="EMBL/GenBank/DDBJ databases">
        <authorList>
            <person name="Kallberg Y."/>
            <person name="Tangrot J."/>
            <person name="Rosling A."/>
        </authorList>
    </citation>
    <scope>NUCLEOTIDE SEQUENCE</scope>
    <source>
        <strain evidence="3">MT106</strain>
    </source>
</reference>
<dbReference type="Proteomes" id="UP000789831">
    <property type="component" value="Unassembled WGS sequence"/>
</dbReference>
<dbReference type="AlphaFoldDB" id="A0A9N8YQY6"/>
<feature type="region of interest" description="Disordered" evidence="1">
    <location>
        <begin position="276"/>
        <end position="296"/>
    </location>
</feature>
<organism evidence="3 4">
    <name type="scientific">Ambispora gerdemannii</name>
    <dbReference type="NCBI Taxonomy" id="144530"/>
    <lineage>
        <taxon>Eukaryota</taxon>
        <taxon>Fungi</taxon>
        <taxon>Fungi incertae sedis</taxon>
        <taxon>Mucoromycota</taxon>
        <taxon>Glomeromycotina</taxon>
        <taxon>Glomeromycetes</taxon>
        <taxon>Archaeosporales</taxon>
        <taxon>Ambisporaceae</taxon>
        <taxon>Ambispora</taxon>
    </lineage>
</organism>
<feature type="signal peptide" evidence="2">
    <location>
        <begin position="1"/>
        <end position="29"/>
    </location>
</feature>